<dbReference type="SUPFAM" id="SSF81330">
    <property type="entry name" value="Gated mechanosensitive channel"/>
    <property type="match status" value="1"/>
</dbReference>
<dbReference type="Gene3D" id="1.10.1200.120">
    <property type="entry name" value="Large-conductance mechanosensitive channel, MscL, domain 1"/>
    <property type="match status" value="1"/>
</dbReference>
<dbReference type="NCBIfam" id="TIGR00220">
    <property type="entry name" value="mscL"/>
    <property type="match status" value="1"/>
</dbReference>
<dbReference type="InterPro" id="IPR036019">
    <property type="entry name" value="MscL_channel"/>
</dbReference>
<dbReference type="InterPro" id="IPR037673">
    <property type="entry name" value="MSC/AndL"/>
</dbReference>
<keyword evidence="8 10" id="KW-0472">Membrane</keyword>
<feature type="transmembrane region" description="Helical" evidence="10">
    <location>
        <begin position="12"/>
        <end position="31"/>
    </location>
</feature>
<comment type="function">
    <text evidence="10">Channel that opens in response to stretch forces in the membrane lipid bilayer. May participate in the regulation of osmotic pressure changes within the cell.</text>
</comment>
<comment type="caution">
    <text evidence="11">The sequence shown here is derived from an EMBL/GenBank/DDBJ whole genome shotgun (WGS) entry which is preliminary data.</text>
</comment>
<evidence type="ECO:0000256" key="1">
    <source>
        <dbReference type="ARBA" id="ARBA00004651"/>
    </source>
</evidence>
<proteinExistence type="inferred from homology"/>
<evidence type="ECO:0000256" key="4">
    <source>
        <dbReference type="ARBA" id="ARBA00022475"/>
    </source>
</evidence>
<sequence length="125" mass="13423">MIQGFKDFVFRGNIVDLAIAVVIGTAFAALVKAFTESFVSPLIALIGGGGPVGMSLEVDGQYFTFGAFITAIITFVLTAAVVYFAIMVPLKALQERRASGEEPEPEVVPEDIALLREIRDALKSR</sequence>
<comment type="subunit">
    <text evidence="10">Homopentamer.</text>
</comment>
<gene>
    <name evidence="10" type="primary">mscL</name>
    <name evidence="11" type="ORF">J2X11_000889</name>
</gene>
<keyword evidence="4 10" id="KW-1003">Cell membrane</keyword>
<dbReference type="HAMAP" id="MF_00115">
    <property type="entry name" value="MscL"/>
    <property type="match status" value="1"/>
</dbReference>
<evidence type="ECO:0000256" key="10">
    <source>
        <dbReference type="HAMAP-Rule" id="MF_00115"/>
    </source>
</evidence>
<reference evidence="11 12" key="1">
    <citation type="submission" date="2023-07" db="EMBL/GenBank/DDBJ databases">
        <title>Sorghum-associated microbial communities from plants grown in Nebraska, USA.</title>
        <authorList>
            <person name="Schachtman D."/>
        </authorList>
    </citation>
    <scope>NUCLEOTIDE SEQUENCE [LARGE SCALE GENOMIC DNA]</scope>
    <source>
        <strain evidence="11 12">BE248</strain>
    </source>
</reference>
<organism evidence="11 12">
    <name type="scientific">Aeromicrobium panaciterrae</name>
    <dbReference type="NCBI Taxonomy" id="363861"/>
    <lineage>
        <taxon>Bacteria</taxon>
        <taxon>Bacillati</taxon>
        <taxon>Actinomycetota</taxon>
        <taxon>Actinomycetes</taxon>
        <taxon>Propionibacteriales</taxon>
        <taxon>Nocardioidaceae</taxon>
        <taxon>Aeromicrobium</taxon>
    </lineage>
</organism>
<evidence type="ECO:0000256" key="2">
    <source>
        <dbReference type="ARBA" id="ARBA00007254"/>
    </source>
</evidence>
<dbReference type="Pfam" id="PF01741">
    <property type="entry name" value="MscL"/>
    <property type="match status" value="1"/>
</dbReference>
<evidence type="ECO:0000256" key="9">
    <source>
        <dbReference type="ARBA" id="ARBA00023303"/>
    </source>
</evidence>
<evidence type="ECO:0000313" key="12">
    <source>
        <dbReference type="Proteomes" id="UP001257739"/>
    </source>
</evidence>
<keyword evidence="7 10" id="KW-0406">Ion transport</keyword>
<keyword evidence="5 10" id="KW-0812">Transmembrane</keyword>
<dbReference type="EMBL" id="JAVDWH010000001">
    <property type="protein sequence ID" value="MDR7086050.1"/>
    <property type="molecule type" value="Genomic_DNA"/>
</dbReference>
<dbReference type="InterPro" id="IPR019823">
    <property type="entry name" value="Mechanosensitive_channel_CS"/>
</dbReference>
<dbReference type="InterPro" id="IPR001185">
    <property type="entry name" value="MS_channel"/>
</dbReference>
<dbReference type="Proteomes" id="UP001257739">
    <property type="component" value="Unassembled WGS sequence"/>
</dbReference>
<dbReference type="PROSITE" id="PS01327">
    <property type="entry name" value="MSCL"/>
    <property type="match status" value="1"/>
</dbReference>
<evidence type="ECO:0000256" key="8">
    <source>
        <dbReference type="ARBA" id="ARBA00023136"/>
    </source>
</evidence>
<accession>A0ABU1ULK7</accession>
<comment type="subcellular location">
    <subcellularLocation>
        <location evidence="1 10">Cell membrane</location>
        <topology evidence="1 10">Multi-pass membrane protein</topology>
    </subcellularLocation>
</comment>
<feature type="transmembrane region" description="Helical" evidence="10">
    <location>
        <begin position="62"/>
        <end position="86"/>
    </location>
</feature>
<keyword evidence="12" id="KW-1185">Reference proteome</keyword>
<keyword evidence="3 10" id="KW-0813">Transport</keyword>
<evidence type="ECO:0000256" key="6">
    <source>
        <dbReference type="ARBA" id="ARBA00022989"/>
    </source>
</evidence>
<keyword evidence="9 10" id="KW-0407">Ion channel</keyword>
<evidence type="ECO:0000256" key="5">
    <source>
        <dbReference type="ARBA" id="ARBA00022692"/>
    </source>
</evidence>
<comment type="similarity">
    <text evidence="2 10">Belongs to the MscL family.</text>
</comment>
<name>A0ABU1ULK7_9ACTN</name>
<dbReference type="RefSeq" id="WP_309967196.1">
    <property type="nucleotide sequence ID" value="NZ_JAVDWH010000001.1"/>
</dbReference>
<evidence type="ECO:0000256" key="3">
    <source>
        <dbReference type="ARBA" id="ARBA00022448"/>
    </source>
</evidence>
<keyword evidence="6 10" id="KW-1133">Transmembrane helix</keyword>
<dbReference type="PANTHER" id="PTHR30266:SF2">
    <property type="entry name" value="LARGE-CONDUCTANCE MECHANOSENSITIVE CHANNEL"/>
    <property type="match status" value="1"/>
</dbReference>
<evidence type="ECO:0000313" key="11">
    <source>
        <dbReference type="EMBL" id="MDR7086050.1"/>
    </source>
</evidence>
<dbReference type="PANTHER" id="PTHR30266">
    <property type="entry name" value="MECHANOSENSITIVE CHANNEL MSCL"/>
    <property type="match status" value="1"/>
</dbReference>
<evidence type="ECO:0000256" key="7">
    <source>
        <dbReference type="ARBA" id="ARBA00023065"/>
    </source>
</evidence>
<protein>
    <recommendedName>
        <fullName evidence="10">Large-conductance mechanosensitive channel</fullName>
    </recommendedName>
</protein>